<dbReference type="InterPro" id="IPR023366">
    <property type="entry name" value="ATP_synth_asu-like_sf"/>
</dbReference>
<dbReference type="CDD" id="cd00402">
    <property type="entry name" value="Riboflavin_synthase_like"/>
    <property type="match status" value="1"/>
</dbReference>
<comment type="catalytic activity">
    <reaction evidence="1">
        <text>2 6,7-dimethyl-8-(1-D-ribityl)lumazine + H(+) = 5-amino-6-(D-ribitylamino)uracil + riboflavin</text>
        <dbReference type="Rhea" id="RHEA:20772"/>
        <dbReference type="ChEBI" id="CHEBI:15378"/>
        <dbReference type="ChEBI" id="CHEBI:15934"/>
        <dbReference type="ChEBI" id="CHEBI:57986"/>
        <dbReference type="ChEBI" id="CHEBI:58201"/>
        <dbReference type="EC" id="2.5.1.9"/>
    </reaction>
</comment>
<dbReference type="AlphaFoldDB" id="D6SQR1"/>
<feature type="repeat" description="Lumazine-binding" evidence="10">
    <location>
        <begin position="1"/>
        <end position="96"/>
    </location>
</feature>
<evidence type="ECO:0000313" key="13">
    <source>
        <dbReference type="Proteomes" id="UP000005496"/>
    </source>
</evidence>
<evidence type="ECO:0000256" key="4">
    <source>
        <dbReference type="ARBA" id="ARBA00012827"/>
    </source>
</evidence>
<dbReference type="NCBIfam" id="TIGR00187">
    <property type="entry name" value="ribE"/>
    <property type="match status" value="1"/>
</dbReference>
<protein>
    <recommendedName>
        <fullName evidence="5 9">Riboflavin synthase</fullName>
        <ecNumber evidence="4 9">2.5.1.9</ecNumber>
    </recommendedName>
</protein>
<keyword evidence="7 12" id="KW-0808">Transferase</keyword>
<dbReference type="eggNOG" id="COG0307">
    <property type="taxonomic scope" value="Bacteria"/>
</dbReference>
<keyword evidence="6" id="KW-0686">Riboflavin biosynthesis</keyword>
<evidence type="ECO:0000256" key="5">
    <source>
        <dbReference type="ARBA" id="ARBA00013950"/>
    </source>
</evidence>
<dbReference type="PANTHER" id="PTHR21098">
    <property type="entry name" value="RIBOFLAVIN SYNTHASE ALPHA CHAIN"/>
    <property type="match status" value="1"/>
</dbReference>
<dbReference type="EMBL" id="ACJN02000002">
    <property type="protein sequence ID" value="EFI35087.1"/>
    <property type="molecule type" value="Genomic_DNA"/>
</dbReference>
<evidence type="ECO:0000256" key="3">
    <source>
        <dbReference type="ARBA" id="ARBA00004887"/>
    </source>
</evidence>
<feature type="domain" description="Lumazine-binding" evidence="11">
    <location>
        <begin position="97"/>
        <end position="193"/>
    </location>
</feature>
<dbReference type="InterPro" id="IPR001783">
    <property type="entry name" value="Lumazine-bd"/>
</dbReference>
<dbReference type="InterPro" id="IPR026017">
    <property type="entry name" value="Lumazine-bd_dom"/>
</dbReference>
<keyword evidence="8" id="KW-0677">Repeat</keyword>
<reference evidence="12" key="1">
    <citation type="submission" date="2010-05" db="EMBL/GenBank/DDBJ databases">
        <title>The draft genome of Desulfonatronospira thiodismutans ASO3-1.</title>
        <authorList>
            <consortium name="US DOE Joint Genome Institute (JGI-PGF)"/>
            <person name="Lucas S."/>
            <person name="Copeland A."/>
            <person name="Lapidus A."/>
            <person name="Cheng J.-F."/>
            <person name="Bruce D."/>
            <person name="Goodwin L."/>
            <person name="Pitluck S."/>
            <person name="Chertkov O."/>
            <person name="Brettin T."/>
            <person name="Detter J.C."/>
            <person name="Han C."/>
            <person name="Land M.L."/>
            <person name="Hauser L."/>
            <person name="Kyrpides N."/>
            <person name="Mikhailova N."/>
            <person name="Muyzer G."/>
            <person name="Woyke T."/>
        </authorList>
    </citation>
    <scope>NUCLEOTIDE SEQUENCE [LARGE SCALE GENOMIC DNA]</scope>
    <source>
        <strain evidence="12">ASO3-1</strain>
    </source>
</reference>
<comment type="caution">
    <text evidence="12">The sequence shown here is derived from an EMBL/GenBank/DDBJ whole genome shotgun (WGS) entry which is preliminary data.</text>
</comment>
<dbReference type="PIRSF" id="PIRSF000498">
    <property type="entry name" value="Riboflavin_syn_A"/>
    <property type="match status" value="1"/>
</dbReference>
<dbReference type="NCBIfam" id="NF006767">
    <property type="entry name" value="PRK09289.1"/>
    <property type="match status" value="1"/>
</dbReference>
<feature type="repeat" description="Lumazine-binding" evidence="10">
    <location>
        <begin position="97"/>
        <end position="193"/>
    </location>
</feature>
<evidence type="ECO:0000259" key="11">
    <source>
        <dbReference type="PROSITE" id="PS51177"/>
    </source>
</evidence>
<feature type="domain" description="Lumazine-binding" evidence="11">
    <location>
        <begin position="1"/>
        <end position="96"/>
    </location>
</feature>
<dbReference type="EC" id="2.5.1.9" evidence="4 9"/>
<proteinExistence type="predicted"/>
<organism evidence="12 13">
    <name type="scientific">Desulfonatronospira thiodismutans ASO3-1</name>
    <dbReference type="NCBI Taxonomy" id="555779"/>
    <lineage>
        <taxon>Bacteria</taxon>
        <taxon>Pseudomonadati</taxon>
        <taxon>Thermodesulfobacteriota</taxon>
        <taxon>Desulfovibrionia</taxon>
        <taxon>Desulfovibrionales</taxon>
        <taxon>Desulfonatronovibrionaceae</taxon>
        <taxon>Desulfonatronospira</taxon>
    </lineage>
</organism>
<keyword evidence="13" id="KW-1185">Reference proteome</keyword>
<comment type="function">
    <text evidence="2">Catalyzes the dismutation of two molecules of 6,7-dimethyl-8-ribityllumazine, resulting in the formation of riboflavin and 5-amino-6-(D-ribitylamino)uracil.</text>
</comment>
<evidence type="ECO:0000256" key="7">
    <source>
        <dbReference type="ARBA" id="ARBA00022679"/>
    </source>
</evidence>
<evidence type="ECO:0000256" key="1">
    <source>
        <dbReference type="ARBA" id="ARBA00000968"/>
    </source>
</evidence>
<sequence>MFTGLIQGTGRVAATEKKGLETRFTIRPGFVLSDPRPGESIAVNGVCLTAENFSRDAFHVYASAQTISVTSLKDLGTGSHVNLERALALGDRLGGHIVSGHVDCLARVEDIRADGESRRITLVFPEELSPQVIDKGSVALDGVSLTITGCGPGWLQVNIIPATWKETTLAGWKKGTQVNMETDLIGKYVQNMLGPWLEGRSRDQGGRLDMDFLRQHGF</sequence>
<gene>
    <name evidence="12" type="ORF">Dthio_PD2481</name>
</gene>
<comment type="pathway">
    <text evidence="3">Cofactor biosynthesis; riboflavin biosynthesis; riboflavin from 2-hydroxy-3-oxobutyl phosphate and 5-amino-6-(D-ribitylamino)uracil: step 2/2.</text>
</comment>
<dbReference type="Pfam" id="PF00677">
    <property type="entry name" value="Lum_binding"/>
    <property type="match status" value="2"/>
</dbReference>
<dbReference type="PANTHER" id="PTHR21098:SF12">
    <property type="entry name" value="RIBOFLAVIN SYNTHASE"/>
    <property type="match status" value="1"/>
</dbReference>
<dbReference type="Proteomes" id="UP000005496">
    <property type="component" value="Unassembled WGS sequence"/>
</dbReference>
<dbReference type="SUPFAM" id="SSF63380">
    <property type="entry name" value="Riboflavin synthase domain-like"/>
    <property type="match status" value="2"/>
</dbReference>
<dbReference type="RefSeq" id="WP_008870401.1">
    <property type="nucleotide sequence ID" value="NZ_ACJN02000002.1"/>
</dbReference>
<evidence type="ECO:0000256" key="8">
    <source>
        <dbReference type="ARBA" id="ARBA00022737"/>
    </source>
</evidence>
<evidence type="ECO:0000256" key="6">
    <source>
        <dbReference type="ARBA" id="ARBA00022619"/>
    </source>
</evidence>
<dbReference type="GO" id="GO:0009231">
    <property type="term" value="P:riboflavin biosynthetic process"/>
    <property type="evidence" value="ECO:0007669"/>
    <property type="project" value="UniProtKB-KW"/>
</dbReference>
<accession>D6SQR1</accession>
<evidence type="ECO:0000256" key="2">
    <source>
        <dbReference type="ARBA" id="ARBA00002803"/>
    </source>
</evidence>
<dbReference type="Gene3D" id="2.40.30.20">
    <property type="match status" value="2"/>
</dbReference>
<dbReference type="PROSITE" id="PS51177">
    <property type="entry name" value="LUMAZINE_BIND"/>
    <property type="match status" value="2"/>
</dbReference>
<dbReference type="InterPro" id="IPR017938">
    <property type="entry name" value="Riboflavin_synthase-like_b-brl"/>
</dbReference>
<dbReference type="GO" id="GO:0004746">
    <property type="term" value="F:riboflavin synthase activity"/>
    <property type="evidence" value="ECO:0007669"/>
    <property type="project" value="UniProtKB-UniRule"/>
</dbReference>
<evidence type="ECO:0000256" key="10">
    <source>
        <dbReference type="PROSITE-ProRule" id="PRU00524"/>
    </source>
</evidence>
<evidence type="ECO:0000313" key="12">
    <source>
        <dbReference type="EMBL" id="EFI35087.1"/>
    </source>
</evidence>
<name>D6SQR1_9BACT</name>
<dbReference type="OrthoDB" id="9788537at2"/>
<evidence type="ECO:0000256" key="9">
    <source>
        <dbReference type="NCBIfam" id="TIGR00187"/>
    </source>
</evidence>